<dbReference type="EMBL" id="BPVZ01000402">
    <property type="protein sequence ID" value="GKV50857.1"/>
    <property type="molecule type" value="Genomic_DNA"/>
</dbReference>
<name>A0AAV5MQJ7_9ROSI</name>
<evidence type="ECO:0000313" key="4">
    <source>
        <dbReference type="Proteomes" id="UP001054252"/>
    </source>
</evidence>
<dbReference type="AlphaFoldDB" id="A0AAV5MQJ7"/>
<evidence type="ECO:0000256" key="1">
    <source>
        <dbReference type="SAM" id="MobiDB-lite"/>
    </source>
</evidence>
<feature type="region of interest" description="Disordered" evidence="1">
    <location>
        <begin position="358"/>
        <end position="377"/>
    </location>
</feature>
<dbReference type="InterPro" id="IPR013103">
    <property type="entry name" value="RVT_2"/>
</dbReference>
<feature type="domain" description="Reverse transcriptase Ty1/copia-type" evidence="2">
    <location>
        <begin position="491"/>
        <end position="585"/>
    </location>
</feature>
<reference evidence="3 4" key="1">
    <citation type="journal article" date="2021" name="Commun. Biol.">
        <title>The genome of Shorea leprosula (Dipterocarpaceae) highlights the ecological relevance of drought in aseasonal tropical rainforests.</title>
        <authorList>
            <person name="Ng K.K.S."/>
            <person name="Kobayashi M.J."/>
            <person name="Fawcett J.A."/>
            <person name="Hatakeyama M."/>
            <person name="Paape T."/>
            <person name="Ng C.H."/>
            <person name="Ang C.C."/>
            <person name="Tnah L.H."/>
            <person name="Lee C.T."/>
            <person name="Nishiyama T."/>
            <person name="Sese J."/>
            <person name="O'Brien M.J."/>
            <person name="Copetti D."/>
            <person name="Mohd Noor M.I."/>
            <person name="Ong R.C."/>
            <person name="Putra M."/>
            <person name="Sireger I.Z."/>
            <person name="Indrioko S."/>
            <person name="Kosugi Y."/>
            <person name="Izuno A."/>
            <person name="Isagi Y."/>
            <person name="Lee S.L."/>
            <person name="Shimizu K.K."/>
        </authorList>
    </citation>
    <scope>NUCLEOTIDE SEQUENCE [LARGE SCALE GENOMIC DNA]</scope>
    <source>
        <strain evidence="3">214</strain>
    </source>
</reference>
<protein>
    <recommendedName>
        <fullName evidence="2">Reverse transcriptase Ty1/copia-type domain-containing protein</fullName>
    </recommendedName>
</protein>
<sequence>MALIESQELLGFIDGEYGMHDPKVLSNEKEVPNPTYATWRRSDRLLRGWITGTLSKEVLGIAVGLETASEVWKALEDHFVQSSQEREFHLMQEISSIQKGDDTLSEYIRKFKALCDELSTHGKTIPDKNKVFWFLQGLGPSYENFVTTMLKPPVPSYKELIPLVKSHDSRNRHHNPLPLQMAFLTQKTEQRNYYKKKGNGQNWFNSKGKGFIQTSADNKPRASFKLNAGNLGSIETKATTSKPDVVCQICNKHGHATLKCFNRFNHAFQANDIPQALAAMTINQNDVAEWYPDTGAEAHMTSNSENTNFMGTTRSRARMSSTSQQNAITLDFSLTIDSADQYTLAQVHAASCIADAMHPDTNGPSQGNAAPEQCLDPPLSLAQDTSLVENNHSTRPHHMITRSQQGIYKPNPKYISLHVGIKASNIPIEPKSVKSALKHPGWTKAMQDEFTALKENHTWDLVPRTEDMNVIGCKWVFKTKLQADGNLDSTADPSLFTYHNHQGTLLLLIYVDDMILTGSNLTLVEWCISELARELAITDLGHLHYFLGIEVHTNKSGLSLCQSKYAHELLQKAQMVGCKPISTPMAIKSRSSSLAVGALQNPTFYRSIIGGLQYLTFTRLDLSFAVNHVSQFMHTPTLEHFQLVKRILRYLGCTLDYGMHISNQSTLELYAFSDADWVGCPLTRWSTTGFCTFLGSNCISWSAKKQPIVARSSTEAEYRSMASTAAKLTWLAKLLVDIGLQLSNPPILHCDNLSALYMTVNPVFHARTKHIEIDYHFVQEKVALGNLITRFVKSELQLADLFTKPLPRNCFKQLCVKLGLCFIPRPSLRGSIGEQIKCSNQVNQGLKIKEIQGHKHKEKIKESSIKEEINQVSNGTENNKAMKIKENVETNRAIQGKNPN</sequence>
<dbReference type="PANTHER" id="PTHR11439">
    <property type="entry name" value="GAG-POL-RELATED RETROTRANSPOSON"/>
    <property type="match status" value="1"/>
</dbReference>
<keyword evidence="4" id="KW-1185">Reference proteome</keyword>
<dbReference type="SUPFAM" id="SSF56672">
    <property type="entry name" value="DNA/RNA polymerases"/>
    <property type="match status" value="1"/>
</dbReference>
<feature type="compositionally biased region" description="Polar residues" evidence="1">
    <location>
        <begin position="890"/>
        <end position="900"/>
    </location>
</feature>
<dbReference type="PANTHER" id="PTHR11439:SF524">
    <property type="entry name" value="RNA-DIRECTED DNA POLYMERASE, PROTEIN KINASE RLK-PELLE-DLSV FAMILY"/>
    <property type="match status" value="1"/>
</dbReference>
<organism evidence="3 4">
    <name type="scientific">Rubroshorea leprosula</name>
    <dbReference type="NCBI Taxonomy" id="152421"/>
    <lineage>
        <taxon>Eukaryota</taxon>
        <taxon>Viridiplantae</taxon>
        <taxon>Streptophyta</taxon>
        <taxon>Embryophyta</taxon>
        <taxon>Tracheophyta</taxon>
        <taxon>Spermatophyta</taxon>
        <taxon>Magnoliopsida</taxon>
        <taxon>eudicotyledons</taxon>
        <taxon>Gunneridae</taxon>
        <taxon>Pentapetalae</taxon>
        <taxon>rosids</taxon>
        <taxon>malvids</taxon>
        <taxon>Malvales</taxon>
        <taxon>Dipterocarpaceae</taxon>
        <taxon>Rubroshorea</taxon>
    </lineage>
</organism>
<dbReference type="CDD" id="cd09272">
    <property type="entry name" value="RNase_HI_RT_Ty1"/>
    <property type="match status" value="1"/>
</dbReference>
<dbReference type="Pfam" id="PF07727">
    <property type="entry name" value="RVT_2"/>
    <property type="match status" value="1"/>
</dbReference>
<gene>
    <name evidence="3" type="ORF">SLEP1_g57540</name>
</gene>
<dbReference type="Proteomes" id="UP001054252">
    <property type="component" value="Unassembled WGS sequence"/>
</dbReference>
<evidence type="ECO:0000259" key="2">
    <source>
        <dbReference type="Pfam" id="PF07727"/>
    </source>
</evidence>
<dbReference type="InterPro" id="IPR043502">
    <property type="entry name" value="DNA/RNA_pol_sf"/>
</dbReference>
<comment type="caution">
    <text evidence="3">The sequence shown here is derived from an EMBL/GenBank/DDBJ whole genome shotgun (WGS) entry which is preliminary data.</text>
</comment>
<evidence type="ECO:0000313" key="3">
    <source>
        <dbReference type="EMBL" id="GKV50857.1"/>
    </source>
</evidence>
<dbReference type="Pfam" id="PF14223">
    <property type="entry name" value="Retrotran_gag_2"/>
    <property type="match status" value="1"/>
</dbReference>
<feature type="region of interest" description="Disordered" evidence="1">
    <location>
        <begin position="877"/>
        <end position="900"/>
    </location>
</feature>
<accession>A0AAV5MQJ7</accession>
<proteinExistence type="predicted"/>